<organism evidence="2 3">
    <name type="scientific">Mucilaginibacter psychrotolerans</name>
    <dbReference type="NCBI Taxonomy" id="1524096"/>
    <lineage>
        <taxon>Bacteria</taxon>
        <taxon>Pseudomonadati</taxon>
        <taxon>Bacteroidota</taxon>
        <taxon>Sphingobacteriia</taxon>
        <taxon>Sphingobacteriales</taxon>
        <taxon>Sphingobacteriaceae</taxon>
        <taxon>Mucilaginibacter</taxon>
    </lineage>
</organism>
<evidence type="ECO:0000313" key="3">
    <source>
        <dbReference type="Proteomes" id="UP000297540"/>
    </source>
</evidence>
<dbReference type="RefSeq" id="WP_133234779.1">
    <property type="nucleotide sequence ID" value="NZ_SOZE01000030.1"/>
</dbReference>
<reference evidence="2 3" key="1">
    <citation type="journal article" date="2017" name="Int. J. Syst. Evol. Microbiol.">
        <title>Mucilaginibacterpsychrotolerans sp. nov., isolated from peatlands.</title>
        <authorList>
            <person name="Deng Y."/>
            <person name="Shen L."/>
            <person name="Xu B."/>
            <person name="Liu Y."/>
            <person name="Gu Z."/>
            <person name="Liu H."/>
            <person name="Zhou Y."/>
        </authorList>
    </citation>
    <scope>NUCLEOTIDE SEQUENCE [LARGE SCALE GENOMIC DNA]</scope>
    <source>
        <strain evidence="2 3">NH7-4</strain>
    </source>
</reference>
<accession>A0A4Y8S6B0</accession>
<protein>
    <submittedName>
        <fullName evidence="2">DUF4065 domain-containing protein</fullName>
    </submittedName>
</protein>
<name>A0A4Y8S6B0_9SPHI</name>
<proteinExistence type="predicted"/>
<dbReference type="InterPro" id="IPR025272">
    <property type="entry name" value="SocA_Panacea"/>
</dbReference>
<dbReference type="EMBL" id="SOZE01000030">
    <property type="protein sequence ID" value="TFF34462.1"/>
    <property type="molecule type" value="Genomic_DNA"/>
</dbReference>
<keyword evidence="3" id="KW-1185">Reference proteome</keyword>
<sequence>MYEFITDKNKVVHAALYVLKRVGKADYHKVFKILYFAEQFHLKLYGRPLTGDAYQAMQFGPVPSFLYDVFKAAEKGISPFDEATSRSGLFAVTREGKTPYVTALQNPDLDELSESDLEVLELSIAENKELKFDELVKKSHDAAWDKSEKNQDIEMSYIDIAQAAGISEEMLAYIGLQAENSSSKLI</sequence>
<dbReference type="Proteomes" id="UP000297540">
    <property type="component" value="Unassembled WGS sequence"/>
</dbReference>
<dbReference type="AlphaFoldDB" id="A0A4Y8S6B0"/>
<evidence type="ECO:0000259" key="1">
    <source>
        <dbReference type="Pfam" id="PF13274"/>
    </source>
</evidence>
<gene>
    <name evidence="2" type="ORF">E2R66_21870</name>
</gene>
<comment type="caution">
    <text evidence="2">The sequence shown here is derived from an EMBL/GenBank/DDBJ whole genome shotgun (WGS) entry which is preliminary data.</text>
</comment>
<dbReference type="OrthoDB" id="9813053at2"/>
<dbReference type="Pfam" id="PF13274">
    <property type="entry name" value="SocA_Panacea"/>
    <property type="match status" value="1"/>
</dbReference>
<evidence type="ECO:0000313" key="2">
    <source>
        <dbReference type="EMBL" id="TFF34462.1"/>
    </source>
</evidence>
<feature type="domain" description="Antitoxin SocA-like Panacea" evidence="1">
    <location>
        <begin position="31"/>
        <end position="144"/>
    </location>
</feature>